<reference evidence="1 2" key="1">
    <citation type="journal article" date="2019" name="Sci. Rep.">
        <title>Orb-weaving spider Araneus ventricosus genome elucidates the spidroin gene catalogue.</title>
        <authorList>
            <person name="Kono N."/>
            <person name="Nakamura H."/>
            <person name="Ohtoshi R."/>
            <person name="Moran D.A.P."/>
            <person name="Shinohara A."/>
            <person name="Yoshida Y."/>
            <person name="Fujiwara M."/>
            <person name="Mori M."/>
            <person name="Tomita M."/>
            <person name="Arakawa K."/>
        </authorList>
    </citation>
    <scope>NUCLEOTIDE SEQUENCE [LARGE SCALE GENOMIC DNA]</scope>
</reference>
<keyword evidence="2" id="KW-1185">Reference proteome</keyword>
<organism evidence="1 2">
    <name type="scientific">Araneus ventricosus</name>
    <name type="common">Orbweaver spider</name>
    <name type="synonym">Epeira ventricosa</name>
    <dbReference type="NCBI Taxonomy" id="182803"/>
    <lineage>
        <taxon>Eukaryota</taxon>
        <taxon>Metazoa</taxon>
        <taxon>Ecdysozoa</taxon>
        <taxon>Arthropoda</taxon>
        <taxon>Chelicerata</taxon>
        <taxon>Arachnida</taxon>
        <taxon>Araneae</taxon>
        <taxon>Araneomorphae</taxon>
        <taxon>Entelegynae</taxon>
        <taxon>Araneoidea</taxon>
        <taxon>Araneidae</taxon>
        <taxon>Araneus</taxon>
    </lineage>
</organism>
<dbReference type="EMBL" id="BGPR01000362">
    <property type="protein sequence ID" value="GBM15652.1"/>
    <property type="molecule type" value="Genomic_DNA"/>
</dbReference>
<gene>
    <name evidence="1" type="ORF">AVEN_95273_1</name>
</gene>
<name>A0A4Y2DFR2_ARAVE</name>
<evidence type="ECO:0000313" key="1">
    <source>
        <dbReference type="EMBL" id="GBM15652.1"/>
    </source>
</evidence>
<sequence length="76" mass="8461">MHRCFLVPAIINSDFVYQQMVLPVPQGTPMLSPASSVQNGGYNLNLKFWRPAKSWGMVGAKRFPVSYLGYLVSGIK</sequence>
<evidence type="ECO:0000313" key="2">
    <source>
        <dbReference type="Proteomes" id="UP000499080"/>
    </source>
</evidence>
<comment type="caution">
    <text evidence="1">The sequence shown here is derived from an EMBL/GenBank/DDBJ whole genome shotgun (WGS) entry which is preliminary data.</text>
</comment>
<dbReference type="AlphaFoldDB" id="A0A4Y2DFR2"/>
<dbReference type="Proteomes" id="UP000499080">
    <property type="component" value="Unassembled WGS sequence"/>
</dbReference>
<protein>
    <submittedName>
        <fullName evidence="1">Uncharacterized protein</fullName>
    </submittedName>
</protein>
<proteinExistence type="predicted"/>
<accession>A0A4Y2DFR2</accession>